<sequence>MNDAHDSDPGHGLRHDLARLGLMPAPRRRALRLLGGLAAGTLPLLGCGGGGSSDSTGSSTSSSTSTASGTTSSGSGSTVSSCSSIPSETAGPYPGDGTNSNSSGVVNVLTQSGIVRSDIRSSFGTMSGTAAGVPLTVTLKLVSVSAACASLEGYAVYLWHCTRDGGYSLYSSGVTAQNYLRGVQVSDASGELTFTTIFPGCYSGRWPHIHFEVFSSLSTATSGNSDVRTSQLALPESVCRSVYTGASGYTSSVTNLNAITLASDNIFSDGYSTQMATVTGDVTNGLAATLTVGV</sequence>
<dbReference type="SUPFAM" id="SSF49482">
    <property type="entry name" value="Aromatic compound dioxygenase"/>
    <property type="match status" value="1"/>
</dbReference>
<dbReference type="Proteomes" id="UP001516061">
    <property type="component" value="Unassembled WGS sequence"/>
</dbReference>
<evidence type="ECO:0000256" key="1">
    <source>
        <dbReference type="SAM" id="MobiDB-lite"/>
    </source>
</evidence>
<evidence type="ECO:0000313" key="4">
    <source>
        <dbReference type="Proteomes" id="UP001516061"/>
    </source>
</evidence>
<keyword evidence="4" id="KW-1185">Reference proteome</keyword>
<dbReference type="CDD" id="cd03457">
    <property type="entry name" value="intradiol_dioxygenase_like"/>
    <property type="match status" value="1"/>
</dbReference>
<dbReference type="InterPro" id="IPR015889">
    <property type="entry name" value="Intradiol_dOase_core"/>
</dbReference>
<accession>A0ABX2G7T9</accession>
<dbReference type="PANTHER" id="PTHR34315">
    <property type="match status" value="1"/>
</dbReference>
<gene>
    <name evidence="3" type="ORF">HNQ01_003577</name>
</gene>
<organism evidence="3 4">
    <name type="scientific">Sphaerotilus uruguayifluvii</name>
    <dbReference type="NCBI Taxonomy" id="2735897"/>
    <lineage>
        <taxon>Bacteria</taxon>
        <taxon>Pseudomonadati</taxon>
        <taxon>Pseudomonadota</taxon>
        <taxon>Betaproteobacteria</taxon>
        <taxon>Burkholderiales</taxon>
        <taxon>Sphaerotilaceae</taxon>
        <taxon>Sphaerotilus</taxon>
    </lineage>
</organism>
<dbReference type="EMBL" id="JABSNM010000019">
    <property type="protein sequence ID" value="NRT57816.1"/>
    <property type="molecule type" value="Genomic_DNA"/>
</dbReference>
<dbReference type="Pfam" id="PF00775">
    <property type="entry name" value="Dioxygenase_C"/>
    <property type="match status" value="1"/>
</dbReference>
<dbReference type="RefSeq" id="WP_173806831.1">
    <property type="nucleotide sequence ID" value="NZ_JABSNM010000019.1"/>
</dbReference>
<feature type="compositionally biased region" description="Low complexity" evidence="1">
    <location>
        <begin position="53"/>
        <end position="84"/>
    </location>
</feature>
<reference evidence="3 4" key="1">
    <citation type="submission" date="2020-05" db="EMBL/GenBank/DDBJ databases">
        <title>Genomic Encyclopedia of Type Strains, Phase IV (KMG-V): Genome sequencing to study the core and pangenomes of soil and plant-associated prokaryotes.</title>
        <authorList>
            <person name="Whitman W."/>
        </authorList>
    </citation>
    <scope>NUCLEOTIDE SEQUENCE [LARGE SCALE GENOMIC DNA]</scope>
    <source>
        <strain evidence="3 4">C29</strain>
    </source>
</reference>
<name>A0ABX2G7T9_9BURK</name>
<dbReference type="InterPro" id="IPR000627">
    <property type="entry name" value="Intradiol_dOase_C"/>
</dbReference>
<dbReference type="PANTHER" id="PTHR34315:SF1">
    <property type="entry name" value="INTRADIOL RING-CLEAVAGE DIOXYGENASES DOMAIN-CONTAINING PROTEIN-RELATED"/>
    <property type="match status" value="1"/>
</dbReference>
<dbReference type="Gene3D" id="2.60.130.10">
    <property type="entry name" value="Aromatic compound dioxygenase"/>
    <property type="match status" value="1"/>
</dbReference>
<evidence type="ECO:0000313" key="3">
    <source>
        <dbReference type="EMBL" id="NRT57816.1"/>
    </source>
</evidence>
<evidence type="ECO:0000259" key="2">
    <source>
        <dbReference type="Pfam" id="PF00775"/>
    </source>
</evidence>
<protein>
    <submittedName>
        <fullName evidence="3">Protocatechuate 3,4-dioxygenase beta subunit</fullName>
    </submittedName>
</protein>
<feature type="region of interest" description="Disordered" evidence="1">
    <location>
        <begin position="50"/>
        <end position="102"/>
    </location>
</feature>
<proteinExistence type="predicted"/>
<feature type="domain" description="Intradiol ring-cleavage dioxygenases" evidence="2">
    <location>
        <begin position="127"/>
        <end position="204"/>
    </location>
</feature>
<comment type="caution">
    <text evidence="3">The sequence shown here is derived from an EMBL/GenBank/DDBJ whole genome shotgun (WGS) entry which is preliminary data.</text>
</comment>